<evidence type="ECO:0000256" key="9">
    <source>
        <dbReference type="ARBA" id="ARBA00023136"/>
    </source>
</evidence>
<keyword evidence="6" id="KW-0735">Signal-anchor</keyword>
<keyword evidence="8" id="KW-0333">Golgi apparatus</keyword>
<evidence type="ECO:0000256" key="1">
    <source>
        <dbReference type="ARBA" id="ARBA00004394"/>
    </source>
</evidence>
<evidence type="ECO:0000256" key="4">
    <source>
        <dbReference type="ARBA" id="ARBA00022679"/>
    </source>
</evidence>
<evidence type="ECO:0000256" key="10">
    <source>
        <dbReference type="ARBA" id="ARBA00037847"/>
    </source>
</evidence>
<evidence type="ECO:0000313" key="12">
    <source>
        <dbReference type="EMBL" id="KAL3658707.1"/>
    </source>
</evidence>
<proteinExistence type="inferred from homology"/>
<comment type="subcellular location">
    <subcellularLocation>
        <location evidence="10">Endomembrane system</location>
        <topology evidence="10">Single-pass membrane protein</topology>
    </subcellularLocation>
    <subcellularLocation>
        <location evidence="1">Golgi apparatus membrane</location>
    </subcellularLocation>
    <subcellularLocation>
        <location evidence="2">Membrane</location>
        <topology evidence="2">Single-pass type II membrane protein</topology>
    </subcellularLocation>
</comment>
<comment type="similarity">
    <text evidence="3">Belongs to the MNN1/MNT family.</text>
</comment>
<evidence type="ECO:0000256" key="11">
    <source>
        <dbReference type="SAM" id="Phobius"/>
    </source>
</evidence>
<evidence type="ECO:0000256" key="7">
    <source>
        <dbReference type="ARBA" id="ARBA00022989"/>
    </source>
</evidence>
<evidence type="ECO:0000256" key="8">
    <source>
        <dbReference type="ARBA" id="ARBA00023034"/>
    </source>
</evidence>
<evidence type="ECO:0000256" key="3">
    <source>
        <dbReference type="ARBA" id="ARBA00009105"/>
    </source>
</evidence>
<dbReference type="SUPFAM" id="SSF53448">
    <property type="entry name" value="Nucleotide-diphospho-sugar transferases"/>
    <property type="match status" value="1"/>
</dbReference>
<gene>
    <name evidence="12" type="ORF">V7S43_016343</name>
</gene>
<keyword evidence="5 11" id="KW-0812">Transmembrane</keyword>
<dbReference type="GO" id="GO:0016740">
    <property type="term" value="F:transferase activity"/>
    <property type="evidence" value="ECO:0007669"/>
    <property type="project" value="UniProtKB-KW"/>
</dbReference>
<feature type="transmembrane region" description="Helical" evidence="11">
    <location>
        <begin position="51"/>
        <end position="70"/>
    </location>
</feature>
<name>A0ABD3EWP8_9STRA</name>
<dbReference type="InterPro" id="IPR022751">
    <property type="entry name" value="Alpha_mannosyltransferase"/>
</dbReference>
<evidence type="ECO:0000256" key="6">
    <source>
        <dbReference type="ARBA" id="ARBA00022968"/>
    </source>
</evidence>
<dbReference type="Proteomes" id="UP001632037">
    <property type="component" value="Unassembled WGS sequence"/>
</dbReference>
<dbReference type="Pfam" id="PF11051">
    <property type="entry name" value="Mannosyl_trans3"/>
    <property type="match status" value="1"/>
</dbReference>
<keyword evidence="7 11" id="KW-1133">Transmembrane helix</keyword>
<evidence type="ECO:0000256" key="5">
    <source>
        <dbReference type="ARBA" id="ARBA00022692"/>
    </source>
</evidence>
<dbReference type="InterPro" id="IPR029044">
    <property type="entry name" value="Nucleotide-diphossugar_trans"/>
</dbReference>
<dbReference type="PANTHER" id="PTHR31646">
    <property type="entry name" value="ALPHA-1,2-MANNOSYLTRANSFERASE MNN2"/>
    <property type="match status" value="1"/>
</dbReference>
<keyword evidence="9 11" id="KW-0472">Membrane</keyword>
<comment type="caution">
    <text evidence="12">The sequence shown here is derived from an EMBL/GenBank/DDBJ whole genome shotgun (WGS) entry which is preliminary data.</text>
</comment>
<protein>
    <recommendedName>
        <fullName evidence="14">Nucleotide-diphospho-sugar transferase domain-containing protein</fullName>
    </recommendedName>
</protein>
<reference evidence="12 13" key="1">
    <citation type="submission" date="2024-09" db="EMBL/GenBank/DDBJ databases">
        <title>Genome sequencing and assembly of Phytophthora oleae, isolate VK10A, causative agent of rot of olive drupes.</title>
        <authorList>
            <person name="Conti Taguali S."/>
            <person name="Riolo M."/>
            <person name="La Spada F."/>
            <person name="Cacciola S.O."/>
            <person name="Dionisio G."/>
        </authorList>
    </citation>
    <scope>NUCLEOTIDE SEQUENCE [LARGE SCALE GENOMIC DNA]</scope>
    <source>
        <strain evidence="12 13">VK10A</strain>
    </source>
</reference>
<dbReference type="Gene3D" id="3.90.550.10">
    <property type="entry name" value="Spore Coat Polysaccharide Biosynthesis Protein SpsA, Chain A"/>
    <property type="match status" value="1"/>
</dbReference>
<dbReference type="GO" id="GO:0000139">
    <property type="term" value="C:Golgi membrane"/>
    <property type="evidence" value="ECO:0007669"/>
    <property type="project" value="UniProtKB-SubCell"/>
</dbReference>
<evidence type="ECO:0008006" key="14">
    <source>
        <dbReference type="Google" id="ProtNLM"/>
    </source>
</evidence>
<sequence>MPPVPRATGPASHYPAAAELRFVGHSPVKPPMRRSPNSSPRSARARCINPVIMYLGIALYAGCLLSWWLFLKGDANRVRMSRWSSAVLPNGRATYDAALYADTGSASADNLLTTFARGIGATTPELLELHKRHHIPDYKCVGWRQTGDCSPDGPREPAKDLNCGGTVLAGASGYCLLRDEVTGEEIQAMRLSCNSLRNKTTFKCSQAADFARVAPQVNALIAAKSRELQETKVVRRRPHEERNNTETTVQLEPTRGIVMVVYPKLLQSVHATVRLLREYGCKLPIEMWFLEKEMGAAPLDYSRILQSLQKDYGPIFMRGITDDLVVGFTSKVYALAHSELDQILFLDADNAPVKDPTYLFDTPEFVKTGSVFWPDFWTPANTIFNIKAESLIWELVGTPFVDMFEQESGQLLIDRKRTAVALHVAQFLAMREPRHFERLRLSYGDKDLFRLAWIKTNTSFHMIVTPPAAAGMVRAKQYCGMTMVQHDTRGEVIFLHRNGKKLSGEEDFTRDHTWGQLQTFIFPDRLASVDTDPAKRYAFVKKFFKVDIFQGGKQFVKTRMCYGDRYLKSKHFKLTPWKELPWHNIEDTLLDYARDASQL</sequence>
<dbReference type="EMBL" id="JBIMZQ010000052">
    <property type="protein sequence ID" value="KAL3658707.1"/>
    <property type="molecule type" value="Genomic_DNA"/>
</dbReference>
<accession>A0ABD3EWP8</accession>
<keyword evidence="4" id="KW-0808">Transferase</keyword>
<dbReference type="AlphaFoldDB" id="A0ABD3EWP8"/>
<keyword evidence="13" id="KW-1185">Reference proteome</keyword>
<evidence type="ECO:0000313" key="13">
    <source>
        <dbReference type="Proteomes" id="UP001632037"/>
    </source>
</evidence>
<dbReference type="PANTHER" id="PTHR31646:SF1">
    <property type="entry name" value="ALPHA-1,2-MANNOSYLTRANSFERASE MNN2"/>
    <property type="match status" value="1"/>
</dbReference>
<organism evidence="12 13">
    <name type="scientific">Phytophthora oleae</name>
    <dbReference type="NCBI Taxonomy" id="2107226"/>
    <lineage>
        <taxon>Eukaryota</taxon>
        <taxon>Sar</taxon>
        <taxon>Stramenopiles</taxon>
        <taxon>Oomycota</taxon>
        <taxon>Peronosporomycetes</taxon>
        <taxon>Peronosporales</taxon>
        <taxon>Peronosporaceae</taxon>
        <taxon>Phytophthora</taxon>
    </lineage>
</organism>
<evidence type="ECO:0000256" key="2">
    <source>
        <dbReference type="ARBA" id="ARBA00004606"/>
    </source>
</evidence>